<dbReference type="RefSeq" id="WP_042458535.1">
    <property type="nucleotide sequence ID" value="NZ_BBPN01000053.1"/>
</dbReference>
<name>A0A1H7G5T9_STRJI</name>
<reference evidence="3" key="1">
    <citation type="submission" date="2016-10" db="EMBL/GenBank/DDBJ databases">
        <authorList>
            <person name="Varghese N."/>
        </authorList>
    </citation>
    <scope>NUCLEOTIDE SEQUENCE [LARGE SCALE GENOMIC DNA]</scope>
    <source>
        <strain evidence="3">DSM 45096 / BCRC 16803 / CGMCC 4.1857 / CIP 109030 / JCM 12277 / KCTC 19219 / NBRC 100920 / 33214</strain>
    </source>
</reference>
<feature type="transmembrane region" description="Helical" evidence="1">
    <location>
        <begin position="73"/>
        <end position="91"/>
    </location>
</feature>
<evidence type="ECO:0000313" key="2">
    <source>
        <dbReference type="EMBL" id="SEK33444.1"/>
    </source>
</evidence>
<gene>
    <name evidence="2" type="ORF">SAMN05414137_101551</name>
</gene>
<protein>
    <submittedName>
        <fullName evidence="2">Uncharacterized protein</fullName>
    </submittedName>
</protein>
<keyword evidence="1" id="KW-0472">Membrane</keyword>
<keyword evidence="1" id="KW-0812">Transmembrane</keyword>
<evidence type="ECO:0000256" key="1">
    <source>
        <dbReference type="SAM" id="Phobius"/>
    </source>
</evidence>
<accession>A0A1H7G5T9</accession>
<dbReference type="Proteomes" id="UP000183015">
    <property type="component" value="Unassembled WGS sequence"/>
</dbReference>
<keyword evidence="1" id="KW-1133">Transmembrane helix</keyword>
<feature type="transmembrane region" description="Helical" evidence="1">
    <location>
        <begin position="103"/>
        <end position="124"/>
    </location>
</feature>
<proteinExistence type="predicted"/>
<keyword evidence="3" id="KW-1185">Reference proteome</keyword>
<feature type="transmembrane region" description="Helical" evidence="1">
    <location>
        <begin position="12"/>
        <end position="35"/>
    </location>
</feature>
<organism evidence="2 3">
    <name type="scientific">Streptacidiphilus jiangxiensis</name>
    <dbReference type="NCBI Taxonomy" id="235985"/>
    <lineage>
        <taxon>Bacteria</taxon>
        <taxon>Bacillati</taxon>
        <taxon>Actinomycetota</taxon>
        <taxon>Actinomycetes</taxon>
        <taxon>Kitasatosporales</taxon>
        <taxon>Streptomycetaceae</taxon>
        <taxon>Streptacidiphilus</taxon>
    </lineage>
</organism>
<dbReference type="eggNOG" id="ENOG5032BBK">
    <property type="taxonomic scope" value="Bacteria"/>
</dbReference>
<dbReference type="EMBL" id="FOAZ01000001">
    <property type="protein sequence ID" value="SEK33444.1"/>
    <property type="molecule type" value="Genomic_DNA"/>
</dbReference>
<sequence length="169" mass="18051">MDGHEIADEDVPAHAGGCAIGCAIALAGLVVGFAVEVTATHLMADAWTYCYDAPWPMAYDMADSPRTFIFEDLGWLLLYSLCLPVGFWLARRLAHRRGRLLRISACLLASSVLLTGVLATDLMLNVSAKGGMYQVAHCPRGLPPWWPGWLPARPGANPCGSGPCLGAGR</sequence>
<evidence type="ECO:0000313" key="3">
    <source>
        <dbReference type="Proteomes" id="UP000183015"/>
    </source>
</evidence>
<dbReference type="AlphaFoldDB" id="A0A1H7G5T9"/>